<reference evidence="3 4" key="1">
    <citation type="journal article" date="2013" name="Genome Announc.">
        <title>Draft genome sequences for three mercury-methylating, sulfate-reducing bacteria.</title>
        <authorList>
            <person name="Brown S.D."/>
            <person name="Hurt R.A.Jr."/>
            <person name="Gilmour C.C."/>
            <person name="Elias D.A."/>
        </authorList>
    </citation>
    <scope>NUCLEOTIDE SEQUENCE [LARGE SCALE GENOMIC DNA]</scope>
    <source>
        <strain evidence="3 4">DSM 2059</strain>
    </source>
</reference>
<dbReference type="AlphaFoldDB" id="S7U6Y7"/>
<name>S7U6Y7_DESML</name>
<dbReference type="Pfam" id="PF13649">
    <property type="entry name" value="Methyltransf_25"/>
    <property type="match status" value="1"/>
</dbReference>
<dbReference type="CDD" id="cd02440">
    <property type="entry name" value="AdoMet_MTases"/>
    <property type="match status" value="1"/>
</dbReference>
<dbReference type="InterPro" id="IPR029063">
    <property type="entry name" value="SAM-dependent_MTases_sf"/>
</dbReference>
<proteinExistence type="predicted"/>
<protein>
    <submittedName>
        <fullName evidence="3">Tellurite resistance protein TehB</fullName>
    </submittedName>
</protein>
<evidence type="ECO:0000256" key="1">
    <source>
        <dbReference type="ARBA" id="ARBA00022679"/>
    </source>
</evidence>
<evidence type="ECO:0000313" key="3">
    <source>
        <dbReference type="EMBL" id="EPR44880.1"/>
    </source>
</evidence>
<dbReference type="Proteomes" id="UP000014977">
    <property type="component" value="Unassembled WGS sequence"/>
</dbReference>
<evidence type="ECO:0000313" key="4">
    <source>
        <dbReference type="Proteomes" id="UP000014977"/>
    </source>
</evidence>
<sequence>MNYPLSKTDCMEKNRVKWNEKYRKDPHMKPPTAIVRRFGPMAPAGPALDIACGTGGNTLFLAEKGFDVDAVDISDAALAVIAGKHQRIRTVHADLDTYDIPPERYTLILNIRFLNRRLFPYIREALRPGGMLIFETYVEAPEYGAQAVSCRDYLLRDNELLHAFISLYIIYYQEKTVSTPRGLWRTATLVGIKR</sequence>
<dbReference type="Gene3D" id="3.40.50.150">
    <property type="entry name" value="Vaccinia Virus protein VP39"/>
    <property type="match status" value="1"/>
</dbReference>
<evidence type="ECO:0000259" key="2">
    <source>
        <dbReference type="Pfam" id="PF13649"/>
    </source>
</evidence>
<feature type="domain" description="Methyltransferase" evidence="2">
    <location>
        <begin position="48"/>
        <end position="130"/>
    </location>
</feature>
<gene>
    <name evidence="3" type="ORF">dsmv_0916</name>
</gene>
<dbReference type="InterPro" id="IPR041698">
    <property type="entry name" value="Methyltransf_25"/>
</dbReference>
<keyword evidence="4" id="KW-1185">Reference proteome</keyword>
<organism evidence="3 4">
    <name type="scientific">Desulfococcus multivorans DSM 2059</name>
    <dbReference type="NCBI Taxonomy" id="1121405"/>
    <lineage>
        <taxon>Bacteria</taxon>
        <taxon>Pseudomonadati</taxon>
        <taxon>Thermodesulfobacteriota</taxon>
        <taxon>Desulfobacteria</taxon>
        <taxon>Desulfobacterales</taxon>
        <taxon>Desulfococcaceae</taxon>
        <taxon>Desulfococcus</taxon>
    </lineage>
</organism>
<keyword evidence="1" id="KW-0808">Transferase</keyword>
<dbReference type="GO" id="GO:0016740">
    <property type="term" value="F:transferase activity"/>
    <property type="evidence" value="ECO:0007669"/>
    <property type="project" value="UniProtKB-KW"/>
</dbReference>
<dbReference type="EMBL" id="ATHJ01000011">
    <property type="protein sequence ID" value="EPR44880.1"/>
    <property type="molecule type" value="Genomic_DNA"/>
</dbReference>
<dbReference type="PANTHER" id="PTHR43861">
    <property type="entry name" value="TRANS-ACONITATE 2-METHYLTRANSFERASE-RELATED"/>
    <property type="match status" value="1"/>
</dbReference>
<comment type="caution">
    <text evidence="3">The sequence shown here is derived from an EMBL/GenBank/DDBJ whole genome shotgun (WGS) entry which is preliminary data.</text>
</comment>
<accession>S7U6Y7</accession>
<dbReference type="STRING" id="897.B2D07_11450"/>
<dbReference type="SUPFAM" id="SSF53335">
    <property type="entry name" value="S-adenosyl-L-methionine-dependent methyltransferases"/>
    <property type="match status" value="1"/>
</dbReference>
<dbReference type="eggNOG" id="COG2226">
    <property type="taxonomic scope" value="Bacteria"/>
</dbReference>